<feature type="domain" description="Tyr recombinase" evidence="2">
    <location>
        <begin position="1"/>
        <end position="71"/>
    </location>
</feature>
<sequence>MLKKYCDTARRSSPGFPKMISPHVLRHSNAIHMLQDSMPLTDIRDFLGYEPVDTTEIYAKTDTEIRSRKLE</sequence>
<dbReference type="GO" id="GO:0015074">
    <property type="term" value="P:DNA integration"/>
    <property type="evidence" value="ECO:0007669"/>
    <property type="project" value="InterPro"/>
</dbReference>
<gene>
    <name evidence="3" type="ORF">GPL26_03440</name>
</gene>
<protein>
    <submittedName>
        <fullName evidence="3">Tyrosine-type recombinase/integrase</fullName>
    </submittedName>
</protein>
<proteinExistence type="predicted"/>
<comment type="caution">
    <text evidence="3">The sequence shown here is derived from an EMBL/GenBank/DDBJ whole genome shotgun (WGS) entry which is preliminary data.</text>
</comment>
<keyword evidence="1" id="KW-0233">DNA recombination</keyword>
<dbReference type="InterPro" id="IPR002104">
    <property type="entry name" value="Integrase_catalytic"/>
</dbReference>
<dbReference type="Proteomes" id="UP000708338">
    <property type="component" value="Unassembled WGS sequence"/>
</dbReference>
<dbReference type="Gene3D" id="1.10.443.10">
    <property type="entry name" value="Intergrase catalytic core"/>
    <property type="match status" value="1"/>
</dbReference>
<evidence type="ECO:0000313" key="4">
    <source>
        <dbReference type="Proteomes" id="UP000708338"/>
    </source>
</evidence>
<evidence type="ECO:0000256" key="1">
    <source>
        <dbReference type="ARBA" id="ARBA00023172"/>
    </source>
</evidence>
<dbReference type="InterPro" id="IPR013762">
    <property type="entry name" value="Integrase-like_cat_sf"/>
</dbReference>
<reference evidence="3" key="1">
    <citation type="journal article" date="2021" name="Gut Microbes">
        <title>A synthetic consortium of 100 gut commensals modulates the composition and function in a colon model of the microbiome of elderly subjects.</title>
        <authorList>
            <person name="Perez M."/>
            <person name="Ntemiri A."/>
            <person name="Tan H."/>
            <person name="Harris H.M.B."/>
            <person name="Roager H.M."/>
            <person name="Ribiere C."/>
            <person name="O'Toole P.W."/>
        </authorList>
    </citation>
    <scope>NUCLEOTIDE SEQUENCE</scope>
    <source>
        <strain evidence="3">MCC335</strain>
    </source>
</reference>
<dbReference type="EMBL" id="WQPS01000004">
    <property type="protein sequence ID" value="MBT9808696.1"/>
    <property type="molecule type" value="Genomic_DNA"/>
</dbReference>
<accession>A0AA41FCH5</accession>
<dbReference type="GO" id="GO:0006310">
    <property type="term" value="P:DNA recombination"/>
    <property type="evidence" value="ECO:0007669"/>
    <property type="project" value="UniProtKB-KW"/>
</dbReference>
<dbReference type="AlphaFoldDB" id="A0AA41FCH5"/>
<evidence type="ECO:0000313" key="3">
    <source>
        <dbReference type="EMBL" id="MBT9808696.1"/>
    </source>
</evidence>
<dbReference type="SUPFAM" id="SSF56349">
    <property type="entry name" value="DNA breaking-rejoining enzymes"/>
    <property type="match status" value="1"/>
</dbReference>
<dbReference type="Pfam" id="PF00589">
    <property type="entry name" value="Phage_integrase"/>
    <property type="match status" value="1"/>
</dbReference>
<name>A0AA41FCH5_9FIRM</name>
<dbReference type="GO" id="GO:0003677">
    <property type="term" value="F:DNA binding"/>
    <property type="evidence" value="ECO:0007669"/>
    <property type="project" value="InterPro"/>
</dbReference>
<evidence type="ECO:0000259" key="2">
    <source>
        <dbReference type="PROSITE" id="PS51898"/>
    </source>
</evidence>
<dbReference type="InterPro" id="IPR011010">
    <property type="entry name" value="DNA_brk_join_enz"/>
</dbReference>
<organism evidence="3 4">
    <name type="scientific">Enterocloster citroniae</name>
    <dbReference type="NCBI Taxonomy" id="358743"/>
    <lineage>
        <taxon>Bacteria</taxon>
        <taxon>Bacillati</taxon>
        <taxon>Bacillota</taxon>
        <taxon>Clostridia</taxon>
        <taxon>Lachnospirales</taxon>
        <taxon>Lachnospiraceae</taxon>
        <taxon>Enterocloster</taxon>
    </lineage>
</organism>
<dbReference type="PROSITE" id="PS51898">
    <property type="entry name" value="TYR_RECOMBINASE"/>
    <property type="match status" value="1"/>
</dbReference>